<feature type="transmembrane region" description="Helical" evidence="4">
    <location>
        <begin position="182"/>
        <end position="204"/>
    </location>
</feature>
<dbReference type="Gene3D" id="3.40.50.150">
    <property type="entry name" value="Vaccinia Virus protein VP39"/>
    <property type="match status" value="1"/>
</dbReference>
<gene>
    <name evidence="5" type="ORF">PGLA1383_LOCUS42809</name>
</gene>
<keyword evidence="6" id="KW-1185">Reference proteome</keyword>
<evidence type="ECO:0000256" key="2">
    <source>
        <dbReference type="ARBA" id="ARBA00022679"/>
    </source>
</evidence>
<evidence type="ECO:0000256" key="1">
    <source>
        <dbReference type="ARBA" id="ARBA00022603"/>
    </source>
</evidence>
<evidence type="ECO:0000256" key="3">
    <source>
        <dbReference type="ARBA" id="ARBA00022691"/>
    </source>
</evidence>
<dbReference type="GO" id="GO:0032259">
    <property type="term" value="P:methylation"/>
    <property type="evidence" value="ECO:0007669"/>
    <property type="project" value="UniProtKB-KW"/>
</dbReference>
<dbReference type="PROSITE" id="PS00094">
    <property type="entry name" value="C5_MTASE_1"/>
    <property type="match status" value="1"/>
</dbReference>
<accession>A0A813GSX5</accession>
<dbReference type="AlphaFoldDB" id="A0A813GSX5"/>
<dbReference type="Proteomes" id="UP000654075">
    <property type="component" value="Unassembled WGS sequence"/>
</dbReference>
<evidence type="ECO:0008006" key="7">
    <source>
        <dbReference type="Google" id="ProtNLM"/>
    </source>
</evidence>
<proteinExistence type="predicted"/>
<keyword evidence="4" id="KW-1133">Transmembrane helix</keyword>
<comment type="caution">
    <text evidence="5">The sequence shown here is derived from an EMBL/GenBank/DDBJ whole genome shotgun (WGS) entry which is preliminary data.</text>
</comment>
<dbReference type="SUPFAM" id="SSF53335">
    <property type="entry name" value="S-adenosyl-L-methionine-dependent methyltransferases"/>
    <property type="match status" value="1"/>
</dbReference>
<dbReference type="InterPro" id="IPR001525">
    <property type="entry name" value="C5_MeTfrase"/>
</dbReference>
<name>A0A813GSX5_POLGL</name>
<dbReference type="EMBL" id="CAJNNV010028805">
    <property type="protein sequence ID" value="CAE8625827.1"/>
    <property type="molecule type" value="Genomic_DNA"/>
</dbReference>
<organism evidence="5 6">
    <name type="scientific">Polarella glacialis</name>
    <name type="common">Dinoflagellate</name>
    <dbReference type="NCBI Taxonomy" id="89957"/>
    <lineage>
        <taxon>Eukaryota</taxon>
        <taxon>Sar</taxon>
        <taxon>Alveolata</taxon>
        <taxon>Dinophyceae</taxon>
        <taxon>Suessiales</taxon>
        <taxon>Suessiaceae</taxon>
        <taxon>Polarella</taxon>
    </lineage>
</organism>
<keyword evidence="2" id="KW-0808">Transferase</keyword>
<reference evidence="5" key="1">
    <citation type="submission" date="2021-02" db="EMBL/GenBank/DDBJ databases">
        <authorList>
            <person name="Dougan E. K."/>
            <person name="Rhodes N."/>
            <person name="Thang M."/>
            <person name="Chan C."/>
        </authorList>
    </citation>
    <scope>NUCLEOTIDE SEQUENCE</scope>
</reference>
<keyword evidence="3" id="KW-0949">S-adenosyl-L-methionine</keyword>
<evidence type="ECO:0000313" key="5">
    <source>
        <dbReference type="EMBL" id="CAE8625827.1"/>
    </source>
</evidence>
<dbReference type="GO" id="GO:0008168">
    <property type="term" value="F:methyltransferase activity"/>
    <property type="evidence" value="ECO:0007669"/>
    <property type="project" value="UniProtKB-KW"/>
</dbReference>
<keyword evidence="4" id="KW-0472">Membrane</keyword>
<evidence type="ECO:0000313" key="6">
    <source>
        <dbReference type="Proteomes" id="UP000654075"/>
    </source>
</evidence>
<dbReference type="InterPro" id="IPR029063">
    <property type="entry name" value="SAM-dependent_MTases_sf"/>
</dbReference>
<feature type="non-terminal residue" evidence="5">
    <location>
        <position position="1"/>
    </location>
</feature>
<dbReference type="OrthoDB" id="447705at2759"/>
<dbReference type="Pfam" id="PF00145">
    <property type="entry name" value="DNA_methylase"/>
    <property type="match status" value="1"/>
</dbReference>
<evidence type="ECO:0000256" key="4">
    <source>
        <dbReference type="SAM" id="Phobius"/>
    </source>
</evidence>
<dbReference type="InterPro" id="IPR018117">
    <property type="entry name" value="C5_DNA_meth_AS"/>
</dbReference>
<protein>
    <recommendedName>
        <fullName evidence="7">DNA (cytosine-5-)-methyltransferase</fullName>
    </recommendedName>
</protein>
<feature type="transmembrane region" description="Helical" evidence="4">
    <location>
        <begin position="211"/>
        <end position="244"/>
    </location>
</feature>
<keyword evidence="4" id="KW-0812">Transmembrane</keyword>
<sequence>GSSGAAPGPAQAAGAGGRENLDQQNLAKLQIWEDLLVHLPTPPMDWVVELRLRMKGLAEAVDQANASERRALRLGTPCAGFEAPFFALRCLGLRHLDHVFSVDVAAHAATFGHNLRRAMVGGGRSFSQSVNDHRALLGPREGDLMSLDLRSLPAVDILVAGPPCPPWSKMGHREGCDDDRAAVFWSSVLVVVVCCFGSLLLLLLQLLLVLLLLLLLMLLLLLLSSLLLLLLSSPFLLLLVLSVLLLL</sequence>
<keyword evidence="1" id="KW-0489">Methyltransferase</keyword>